<proteinExistence type="predicted"/>
<evidence type="ECO:0000313" key="1">
    <source>
        <dbReference type="EMBL" id="CUT17999.1"/>
    </source>
</evidence>
<dbReference type="STRING" id="1561003.Ark11_1189"/>
<dbReference type="OrthoDB" id="9862006at2"/>
<dbReference type="EMBL" id="LN906597">
    <property type="protein sequence ID" value="CUT17999.1"/>
    <property type="molecule type" value="Genomic_DNA"/>
</dbReference>
<keyword evidence="2" id="KW-1185">Reference proteome</keyword>
<dbReference type="PROSITE" id="PS51257">
    <property type="entry name" value="PROKAR_LIPOPROTEIN"/>
    <property type="match status" value="1"/>
</dbReference>
<name>A0A0S4M4Q6_9BURK</name>
<gene>
    <name evidence="1" type="ORF">Ark11_1189</name>
</gene>
<dbReference type="AlphaFoldDB" id="A0A0S4M4Q6"/>
<sequence length="380" mass="42725">MYPLKRVFFLPLLVFLTGCGSLFSSLRYSTAPYKNETSRLVVPPTLTQPNYNSTYNLDEVVQNKGLAIDKVPSEEKLRDSSVSLIVTSGIRLSEDVSGLTVFVPQGMGQVADKTSHFMSDNGFDYSFGHGRAVIETGWNTSCYYNEYLYRSFDGYRWCSRDRYRITFHSALPEAGTSVSFSHQEESSTISIVLGSRFSRGFKALPLWHSCVGCGRYPLSYVVPRYLSFWGANSSGINLLMLLSRSSTTKINASFPELMRPFTMIINHPVRKSWEMTRKAIVSSGIELYREDFKGASFLIKYLDPSLVPEVGSVFSKISRFLGAGSTTSRQVDVSPHTYVVKLVSDSKYKGTRLLIANYSTGKEDFSPVALRIVKIIYQNY</sequence>
<accession>A0A0S4M4Q6</accession>
<organism evidence="1 2">
    <name type="scientific">Candidatus Ichthyocystis hellenicum</name>
    <dbReference type="NCBI Taxonomy" id="1561003"/>
    <lineage>
        <taxon>Bacteria</taxon>
        <taxon>Pseudomonadati</taxon>
        <taxon>Pseudomonadota</taxon>
        <taxon>Betaproteobacteria</taxon>
        <taxon>Burkholderiales</taxon>
        <taxon>Candidatus Ichthyocystis</taxon>
    </lineage>
</organism>
<dbReference type="RefSeq" id="WP_092343439.1">
    <property type="nucleotide sequence ID" value="NZ_FLSL01000090.1"/>
</dbReference>
<reference evidence="2" key="1">
    <citation type="submission" date="2015-11" db="EMBL/GenBank/DDBJ databases">
        <authorList>
            <person name="Seth-Smith H.M.B."/>
        </authorList>
    </citation>
    <scope>NUCLEOTIDE SEQUENCE [LARGE SCALE GENOMIC DNA]</scope>
    <source>
        <strain evidence="2">2013Ark11</strain>
    </source>
</reference>
<protein>
    <submittedName>
        <fullName evidence="1">Putative membrane protein</fullName>
    </submittedName>
</protein>
<evidence type="ECO:0000313" key="2">
    <source>
        <dbReference type="Proteomes" id="UP000198651"/>
    </source>
</evidence>
<dbReference type="Proteomes" id="UP000198651">
    <property type="component" value="Chromosome I"/>
</dbReference>